<feature type="region of interest" description="Disordered" evidence="1">
    <location>
        <begin position="349"/>
        <end position="374"/>
    </location>
</feature>
<dbReference type="Proteomes" id="UP000008909">
    <property type="component" value="Unassembled WGS sequence"/>
</dbReference>
<reference evidence="2" key="1">
    <citation type="journal article" date="2011" name="Genome Biol.">
        <title>The draft genome of the carcinogenic human liver fluke Clonorchis sinensis.</title>
        <authorList>
            <person name="Wang X."/>
            <person name="Chen W."/>
            <person name="Huang Y."/>
            <person name="Sun J."/>
            <person name="Men J."/>
            <person name="Liu H."/>
            <person name="Luo F."/>
            <person name="Guo L."/>
            <person name="Lv X."/>
            <person name="Deng C."/>
            <person name="Zhou C."/>
            <person name="Fan Y."/>
            <person name="Li X."/>
            <person name="Huang L."/>
            <person name="Hu Y."/>
            <person name="Liang C."/>
            <person name="Hu X."/>
            <person name="Xu J."/>
            <person name="Yu X."/>
        </authorList>
    </citation>
    <scope>NUCLEOTIDE SEQUENCE [LARGE SCALE GENOMIC DNA]</scope>
    <source>
        <strain evidence="2">Henan</strain>
    </source>
</reference>
<reference key="2">
    <citation type="submission" date="2011-10" db="EMBL/GenBank/DDBJ databases">
        <title>The genome and transcriptome sequence of Clonorchis sinensis provide insights into the carcinogenic liver fluke.</title>
        <authorList>
            <person name="Wang X."/>
            <person name="Huang Y."/>
            <person name="Chen W."/>
            <person name="Liu H."/>
            <person name="Guo L."/>
            <person name="Chen Y."/>
            <person name="Luo F."/>
            <person name="Zhou W."/>
            <person name="Sun J."/>
            <person name="Mao Q."/>
            <person name="Liang P."/>
            <person name="Zhou C."/>
            <person name="Tian Y."/>
            <person name="Men J."/>
            <person name="Lv X."/>
            <person name="Huang L."/>
            <person name="Zhou J."/>
            <person name="Hu Y."/>
            <person name="Li R."/>
            <person name="Zhang F."/>
            <person name="Lei H."/>
            <person name="Li X."/>
            <person name="Hu X."/>
            <person name="Liang C."/>
            <person name="Xu J."/>
            <person name="Wu Z."/>
            <person name="Yu X."/>
        </authorList>
    </citation>
    <scope>NUCLEOTIDE SEQUENCE</scope>
    <source>
        <strain>Henan</strain>
    </source>
</reference>
<gene>
    <name evidence="2" type="ORF">CLF_103487</name>
</gene>
<sequence>MTAPGQKNDCSKDSYVNKHSKNPVTTHNLSLTIIAASFQGRRNKFRMSWNLKGLLRWLCRMNVCETVFFLLVPFIDHLSSTGLDVGQREWIQCFVRQRKGSNELVKKGETFVILPADKGRPPAALGPSGMNMPDRTNKAKALQNDTDTYRLIKKDQGKIDRKPEKLQELQRIKRKEYWKMLTQDPGIALLYELPKLPFHCVFDCRVQVVRFDYAPIGMLPTGFFREMDALEISAGGLSRKTQFNEANGTSTAQVSHKPANTPRKKLSNPKGRLDTASYTRFSEDIVTNTTWDNQEESSPPEYININSQPKGVDNHHSSPRTMLNLDTNSTGASFIYWFMREQRKNVNSWKHGTPLKKPSTYTSESTQRRTSSNEQTITLNQTEVRKLPKVEKAITTNRIQGMVAPAQQKPGTGQSKTDLKHTKTTIQSIIGIRGIQITTQRKS</sequence>
<evidence type="ECO:0000313" key="3">
    <source>
        <dbReference type="Proteomes" id="UP000008909"/>
    </source>
</evidence>
<evidence type="ECO:0000313" key="2">
    <source>
        <dbReference type="EMBL" id="GAA49726.1"/>
    </source>
</evidence>
<feature type="region of interest" description="Disordered" evidence="1">
    <location>
        <begin position="245"/>
        <end position="325"/>
    </location>
</feature>
<feature type="compositionally biased region" description="Polar residues" evidence="1">
    <location>
        <begin position="276"/>
        <end position="292"/>
    </location>
</feature>
<evidence type="ECO:0000256" key="1">
    <source>
        <dbReference type="SAM" id="MobiDB-lite"/>
    </source>
</evidence>
<protein>
    <submittedName>
        <fullName evidence="2">Uncharacterized protein</fullName>
    </submittedName>
</protein>
<organism evidence="2 3">
    <name type="scientific">Clonorchis sinensis</name>
    <name type="common">Chinese liver fluke</name>
    <dbReference type="NCBI Taxonomy" id="79923"/>
    <lineage>
        <taxon>Eukaryota</taxon>
        <taxon>Metazoa</taxon>
        <taxon>Spiralia</taxon>
        <taxon>Lophotrochozoa</taxon>
        <taxon>Platyhelminthes</taxon>
        <taxon>Trematoda</taxon>
        <taxon>Digenea</taxon>
        <taxon>Opisthorchiida</taxon>
        <taxon>Opisthorchiata</taxon>
        <taxon>Opisthorchiidae</taxon>
        <taxon>Clonorchis</taxon>
    </lineage>
</organism>
<dbReference type="EMBL" id="DF142981">
    <property type="protein sequence ID" value="GAA49726.1"/>
    <property type="molecule type" value="Genomic_DNA"/>
</dbReference>
<accession>G7Y9U2</accession>
<keyword evidence="3" id="KW-1185">Reference proteome</keyword>
<feature type="compositionally biased region" description="Polar residues" evidence="1">
    <location>
        <begin position="359"/>
        <end position="374"/>
    </location>
</feature>
<dbReference type="AlphaFoldDB" id="G7Y9U2"/>
<feature type="compositionally biased region" description="Polar residues" evidence="1">
    <location>
        <begin position="245"/>
        <end position="254"/>
    </location>
</feature>
<proteinExistence type="predicted"/>
<name>G7Y9U2_CLOSI</name>